<evidence type="ECO:0000313" key="3">
    <source>
        <dbReference type="EMBL" id="THG33259.1"/>
    </source>
</evidence>
<feature type="chain" id="PRO_5039443158" description="Lipoprotein" evidence="2">
    <location>
        <begin position="24"/>
        <end position="171"/>
    </location>
</feature>
<reference evidence="3 4" key="1">
    <citation type="submission" date="2019-04" db="EMBL/GenBank/DDBJ databases">
        <authorList>
            <person name="Jiang L."/>
        </authorList>
    </citation>
    <scope>NUCLEOTIDE SEQUENCE [LARGE SCALE GENOMIC DNA]</scope>
    <source>
        <strain evidence="3 4">YIM 131853</strain>
    </source>
</reference>
<protein>
    <recommendedName>
        <fullName evidence="5">Lipoprotein</fullName>
    </recommendedName>
</protein>
<accession>A0A4S4FRI5</accession>
<proteinExistence type="predicted"/>
<evidence type="ECO:0000313" key="4">
    <source>
        <dbReference type="Proteomes" id="UP000309133"/>
    </source>
</evidence>
<keyword evidence="4" id="KW-1185">Reference proteome</keyword>
<feature type="signal peptide" evidence="2">
    <location>
        <begin position="1"/>
        <end position="23"/>
    </location>
</feature>
<evidence type="ECO:0008006" key="5">
    <source>
        <dbReference type="Google" id="ProtNLM"/>
    </source>
</evidence>
<dbReference type="RefSeq" id="WP_136426040.1">
    <property type="nucleotide sequence ID" value="NZ_SSSM01000001.1"/>
</dbReference>
<dbReference type="Proteomes" id="UP000309133">
    <property type="component" value="Unassembled WGS sequence"/>
</dbReference>
<keyword evidence="2" id="KW-0732">Signal</keyword>
<evidence type="ECO:0000256" key="1">
    <source>
        <dbReference type="SAM" id="MobiDB-lite"/>
    </source>
</evidence>
<dbReference type="EMBL" id="SSSM01000001">
    <property type="protein sequence ID" value="THG33259.1"/>
    <property type="molecule type" value="Genomic_DNA"/>
</dbReference>
<feature type="region of interest" description="Disordered" evidence="1">
    <location>
        <begin position="117"/>
        <end position="136"/>
    </location>
</feature>
<comment type="caution">
    <text evidence="3">The sequence shown here is derived from an EMBL/GenBank/DDBJ whole genome shotgun (WGS) entry which is preliminary data.</text>
</comment>
<organism evidence="3 4">
    <name type="scientific">Naasia lichenicola</name>
    <dbReference type="NCBI Taxonomy" id="2565933"/>
    <lineage>
        <taxon>Bacteria</taxon>
        <taxon>Bacillati</taxon>
        <taxon>Actinomycetota</taxon>
        <taxon>Actinomycetes</taxon>
        <taxon>Micrococcales</taxon>
        <taxon>Microbacteriaceae</taxon>
        <taxon>Naasia</taxon>
    </lineage>
</organism>
<gene>
    <name evidence="3" type="ORF">E6C64_02595</name>
</gene>
<sequence>MRHHRLLVVGVAFIAVASLASCATGPSKAELACTEIADVIAANNSQTEALQDYLASGSYVGTSTDELRWAAFEDLATDIYYVSVPAQLSADKNRLVEQTRWVANVGRRFVPPDIVESSGATNWRDEGSGGDPFHTPSYLETTDAQQVTEAGDAMKAAALQLAQTCNSLVDD</sequence>
<name>A0A4S4FRI5_9MICO</name>
<dbReference type="AlphaFoldDB" id="A0A4S4FRI5"/>
<dbReference type="PROSITE" id="PS51257">
    <property type="entry name" value="PROKAR_LIPOPROTEIN"/>
    <property type="match status" value="1"/>
</dbReference>
<evidence type="ECO:0000256" key="2">
    <source>
        <dbReference type="SAM" id="SignalP"/>
    </source>
</evidence>